<dbReference type="InterPro" id="IPR036291">
    <property type="entry name" value="NAD(P)-bd_dom_sf"/>
</dbReference>
<organism evidence="3 4">
    <name type="scientific">Candidatus Erysipelatoclostridium merdavium</name>
    <dbReference type="NCBI Taxonomy" id="2838566"/>
    <lineage>
        <taxon>Bacteria</taxon>
        <taxon>Bacillati</taxon>
        <taxon>Bacillota</taxon>
        <taxon>Erysipelotrichia</taxon>
        <taxon>Erysipelotrichales</taxon>
        <taxon>Erysipelotrichales incertae sedis</taxon>
    </lineage>
</organism>
<protein>
    <submittedName>
        <fullName evidence="3">Polysaccharide biosynthesis protein</fullName>
    </submittedName>
</protein>
<dbReference type="Gene3D" id="3.40.50.720">
    <property type="entry name" value="NAD(P)-binding Rossmann-like Domain"/>
    <property type="match status" value="1"/>
</dbReference>
<evidence type="ECO:0000313" key="3">
    <source>
        <dbReference type="EMBL" id="HIX80843.1"/>
    </source>
</evidence>
<reference evidence="3" key="1">
    <citation type="journal article" date="2021" name="PeerJ">
        <title>Extensive microbial diversity within the chicken gut microbiome revealed by metagenomics and culture.</title>
        <authorList>
            <person name="Gilroy R."/>
            <person name="Ravi A."/>
            <person name="Getino M."/>
            <person name="Pursley I."/>
            <person name="Horton D.L."/>
            <person name="Alikhan N.F."/>
            <person name="Baker D."/>
            <person name="Gharbi K."/>
            <person name="Hall N."/>
            <person name="Watson M."/>
            <person name="Adriaenssens E.M."/>
            <person name="Foster-Nyarko E."/>
            <person name="Jarju S."/>
            <person name="Secka A."/>
            <person name="Antonio M."/>
            <person name="Oren A."/>
            <person name="Chaudhuri R.R."/>
            <person name="La Ragione R."/>
            <person name="Hildebrand F."/>
            <person name="Pallen M.J."/>
        </authorList>
    </citation>
    <scope>NUCLEOTIDE SEQUENCE</scope>
    <source>
        <strain evidence="3">ChiGjej1B1-14440</strain>
    </source>
</reference>
<dbReference type="PANTHER" id="PTHR43318:SF1">
    <property type="entry name" value="POLYSACCHARIDE BIOSYNTHESIS PROTEIN EPSC-RELATED"/>
    <property type="match status" value="1"/>
</dbReference>
<gene>
    <name evidence="3" type="ORF">H9980_02585</name>
</gene>
<sequence>VTHPDIIRYFMTIPEAVSLVLQAGAYAKGGEIFILDMGEPVKIADMARNLIKLSGYEPDVDIKIEYTGLRPGEKLYEELLMKEEGLQDTPNHLIHIGKPIELDETTFFNKLTNLKEAVYKETSDVRLLVKDIVPTYKLNKDI</sequence>
<dbReference type="Pfam" id="PF02719">
    <property type="entry name" value="Polysacc_synt_2"/>
    <property type="match status" value="1"/>
</dbReference>
<dbReference type="InterPro" id="IPR003869">
    <property type="entry name" value="Polysac_CapD-like"/>
</dbReference>
<proteinExistence type="inferred from homology"/>
<dbReference type="InterPro" id="IPR051203">
    <property type="entry name" value="Polysaccharide_Synthase-Rel"/>
</dbReference>
<comment type="caution">
    <text evidence="3">The sequence shown here is derived from an EMBL/GenBank/DDBJ whole genome shotgun (WGS) entry which is preliminary data.</text>
</comment>
<evidence type="ECO:0000256" key="1">
    <source>
        <dbReference type="ARBA" id="ARBA00007430"/>
    </source>
</evidence>
<feature type="non-terminal residue" evidence="3">
    <location>
        <position position="1"/>
    </location>
</feature>
<accession>A0A9D1XJY6</accession>
<dbReference type="Proteomes" id="UP000886724">
    <property type="component" value="Unassembled WGS sequence"/>
</dbReference>
<evidence type="ECO:0000313" key="4">
    <source>
        <dbReference type="Proteomes" id="UP000886724"/>
    </source>
</evidence>
<dbReference type="SUPFAM" id="SSF51735">
    <property type="entry name" value="NAD(P)-binding Rossmann-fold domains"/>
    <property type="match status" value="1"/>
</dbReference>
<dbReference type="EMBL" id="DXET01000065">
    <property type="protein sequence ID" value="HIX80843.1"/>
    <property type="molecule type" value="Genomic_DNA"/>
</dbReference>
<name>A0A9D1XJY6_9FIRM</name>
<reference evidence="3" key="2">
    <citation type="submission" date="2021-04" db="EMBL/GenBank/DDBJ databases">
        <authorList>
            <person name="Gilroy R."/>
        </authorList>
    </citation>
    <scope>NUCLEOTIDE SEQUENCE</scope>
    <source>
        <strain evidence="3">ChiGjej1B1-14440</strain>
    </source>
</reference>
<dbReference type="AlphaFoldDB" id="A0A9D1XJY6"/>
<comment type="similarity">
    <text evidence="1">Belongs to the polysaccharide synthase family.</text>
</comment>
<feature type="domain" description="Polysaccharide biosynthesis protein CapD-like" evidence="2">
    <location>
        <begin position="1"/>
        <end position="93"/>
    </location>
</feature>
<evidence type="ECO:0000259" key="2">
    <source>
        <dbReference type="Pfam" id="PF02719"/>
    </source>
</evidence>
<dbReference type="PANTHER" id="PTHR43318">
    <property type="entry name" value="UDP-N-ACETYLGLUCOSAMINE 4,6-DEHYDRATASE"/>
    <property type="match status" value="1"/>
</dbReference>